<name>D6BGP6_9FUSO</name>
<reference evidence="2" key="1">
    <citation type="submission" date="2009-02" db="EMBL/GenBank/DDBJ databases">
        <title>The Genome Sequence of Shigella sp. D9.</title>
        <authorList>
            <consortium name="The Broad Institute Genome Sequencing Platform"/>
            <person name="Ward D."/>
            <person name="Young S.K."/>
            <person name="Kodira C.D."/>
            <person name="Zeng Q."/>
            <person name="Koehrsen M."/>
            <person name="Alvarado L."/>
            <person name="Berlin A."/>
            <person name="Borenstein D."/>
            <person name="Chen Z."/>
            <person name="Engels R."/>
            <person name="Freedman E."/>
            <person name="Gellesch M."/>
            <person name="Goldberg J."/>
            <person name="Griggs A."/>
            <person name="Gujja S."/>
            <person name="Heiman D."/>
            <person name="Hepburn T."/>
            <person name="Howarth C."/>
            <person name="Jen D."/>
            <person name="Larson L."/>
            <person name="Lewis B."/>
            <person name="Mehta T."/>
            <person name="Park D."/>
            <person name="Pearson M."/>
            <person name="Roberts A."/>
            <person name="Saif S."/>
            <person name="Shea T."/>
            <person name="Shenoy N."/>
            <person name="Sisk P."/>
            <person name="Stolte C."/>
            <person name="Sykes S."/>
            <person name="Walk T."/>
            <person name="White J."/>
            <person name="Yandava C."/>
            <person name="Allen-Vercoe E."/>
            <person name="Strauss J."/>
            <person name="Sibley C."/>
            <person name="White A."/>
            <person name="Ambrose C."/>
            <person name="Lander E."/>
            <person name="Nusbaum C."/>
            <person name="Galagan J."/>
            <person name="Birren B."/>
        </authorList>
    </citation>
    <scope>NUCLEOTIDE SEQUENCE [LARGE SCALE GENOMIC DNA]</scope>
    <source>
        <strain evidence="2">D11</strain>
    </source>
</reference>
<reference evidence="1 2" key="2">
    <citation type="submission" date="2013-10" db="EMBL/GenBank/DDBJ databases">
        <title>The Genome Sequence of Fusobacterium nucleatum subsp. animalis D11.</title>
        <authorList>
            <consortium name="The Broad Institute Genomics Platform"/>
            <person name="Earl A."/>
            <person name="Ward D."/>
            <person name="Feldgarden M."/>
            <person name="Gevers D."/>
            <person name="Kostic A."/>
            <person name="Garrett W."/>
            <person name="Young S.K."/>
            <person name="Zeng Q."/>
            <person name="Gargeya S."/>
            <person name="Fitzgerald M."/>
            <person name="Abouelleil A."/>
            <person name="Alvarado L."/>
            <person name="Berlin A.M."/>
            <person name="Chapman S.B."/>
            <person name="Gainer-Dewar J."/>
            <person name="Goldberg J."/>
            <person name="Gnerre S."/>
            <person name="Griggs A."/>
            <person name="Gujja S."/>
            <person name="Hansen M."/>
            <person name="Howarth C."/>
            <person name="Imamovic A."/>
            <person name="Ireland A."/>
            <person name="Larimer J."/>
            <person name="McCowan C."/>
            <person name="Murphy C."/>
            <person name="Pearson M."/>
            <person name="Poon T.W."/>
            <person name="Priest M."/>
            <person name="Roberts A."/>
            <person name="Saif S."/>
            <person name="Shea T."/>
            <person name="Sykes S."/>
            <person name="Wortman J."/>
            <person name="Nusbaum C."/>
            <person name="Birren B."/>
        </authorList>
    </citation>
    <scope>NUCLEOTIDE SEQUENCE [LARGE SCALE GENOMIC DNA]</scope>
    <source>
        <strain evidence="1 2">D11</strain>
    </source>
</reference>
<dbReference type="Proteomes" id="UP000004650">
    <property type="component" value="Unassembled WGS sequence"/>
</dbReference>
<dbReference type="EMBL" id="ACDS02000136">
    <property type="protein sequence ID" value="EFD81343.1"/>
    <property type="molecule type" value="Genomic_DNA"/>
</dbReference>
<evidence type="ECO:0000313" key="1">
    <source>
        <dbReference type="EMBL" id="EFD81343.1"/>
    </source>
</evidence>
<gene>
    <name evidence="1" type="ORF">PSAG_01378</name>
</gene>
<accession>D6BGP6</accession>
<dbReference type="HOGENOM" id="CLU_3061861_0_0_0"/>
<proteinExistence type="predicted"/>
<organism evidence="1 2">
    <name type="scientific">Fusobacterium animalis D11</name>
    <dbReference type="NCBI Taxonomy" id="556264"/>
    <lineage>
        <taxon>Bacteria</taxon>
        <taxon>Fusobacteriati</taxon>
        <taxon>Fusobacteriota</taxon>
        <taxon>Fusobacteriia</taxon>
        <taxon>Fusobacteriales</taxon>
        <taxon>Fusobacteriaceae</taxon>
        <taxon>Fusobacterium</taxon>
    </lineage>
</organism>
<comment type="caution">
    <text evidence="1">The sequence shown here is derived from an EMBL/GenBank/DDBJ whole genome shotgun (WGS) entry which is preliminary data.</text>
</comment>
<dbReference type="AlphaFoldDB" id="D6BGP6"/>
<evidence type="ECO:0000313" key="2">
    <source>
        <dbReference type="Proteomes" id="UP000004650"/>
    </source>
</evidence>
<sequence>MEENKILENEKKVEITCKHIGNIKKVEIESKRMGDVKIDSISITFKETESEEI</sequence>
<protein>
    <submittedName>
        <fullName evidence="1">Uncharacterized protein</fullName>
    </submittedName>
</protein>